<feature type="compositionally biased region" description="Basic and acidic residues" evidence="2">
    <location>
        <begin position="79"/>
        <end position="96"/>
    </location>
</feature>
<protein>
    <submittedName>
        <fullName evidence="3">Uncharacterized protein</fullName>
    </submittedName>
</protein>
<evidence type="ECO:0000256" key="2">
    <source>
        <dbReference type="SAM" id="MobiDB-lite"/>
    </source>
</evidence>
<keyword evidence="1" id="KW-0175">Coiled coil</keyword>
<evidence type="ECO:0000313" key="4">
    <source>
        <dbReference type="Proteomes" id="UP000434172"/>
    </source>
</evidence>
<comment type="caution">
    <text evidence="3">The sequence shown here is derived from an EMBL/GenBank/DDBJ whole genome shotgun (WGS) entry which is preliminary data.</text>
</comment>
<evidence type="ECO:0000313" key="3">
    <source>
        <dbReference type="EMBL" id="KAF0320061.1"/>
    </source>
</evidence>
<feature type="coiled-coil region" evidence="1">
    <location>
        <begin position="293"/>
        <end position="384"/>
    </location>
</feature>
<organism evidence="3 4">
    <name type="scientific">Colletotrichum asianum</name>
    <dbReference type="NCBI Taxonomy" id="702518"/>
    <lineage>
        <taxon>Eukaryota</taxon>
        <taxon>Fungi</taxon>
        <taxon>Dikarya</taxon>
        <taxon>Ascomycota</taxon>
        <taxon>Pezizomycotina</taxon>
        <taxon>Sordariomycetes</taxon>
        <taxon>Hypocreomycetidae</taxon>
        <taxon>Glomerellales</taxon>
        <taxon>Glomerellaceae</taxon>
        <taxon>Colletotrichum</taxon>
        <taxon>Colletotrichum gloeosporioides species complex</taxon>
    </lineage>
</organism>
<dbReference type="EMBL" id="WOWK01000087">
    <property type="protein sequence ID" value="KAF0320061.1"/>
    <property type="molecule type" value="Genomic_DNA"/>
</dbReference>
<dbReference type="AlphaFoldDB" id="A0A8H3W6G6"/>
<gene>
    <name evidence="3" type="ORF">GQ607_012655</name>
</gene>
<feature type="compositionally biased region" description="Basic and acidic residues" evidence="2">
    <location>
        <begin position="60"/>
        <end position="72"/>
    </location>
</feature>
<keyword evidence="4" id="KW-1185">Reference proteome</keyword>
<dbReference type="Proteomes" id="UP000434172">
    <property type="component" value="Unassembled WGS sequence"/>
</dbReference>
<accession>A0A8H3W6G6</accession>
<feature type="region of interest" description="Disordered" evidence="2">
    <location>
        <begin position="1"/>
        <end position="139"/>
    </location>
</feature>
<proteinExistence type="predicted"/>
<feature type="compositionally biased region" description="Polar residues" evidence="2">
    <location>
        <begin position="1"/>
        <end position="16"/>
    </location>
</feature>
<sequence length="449" mass="50557">MAEDFSTNEPQRSNDFPSPPQKRDNDSEPANQPLPKKRLLHFKDGVTAGMATADEDREDEVQHVDGPTHQDEQPGDLDVVPKETPKEVPTDDRTESADPDVASANTSQPPLSNQANPEAVESSSSTDNAAPAPELKGIRRFLPNKKANWRWTGTRGLRQSAALDFAVRMLNADKSNKILSSDFKYELLDILYRPWSATAEGGDLSALTYCRKVNRAVQKSSTPTLTNLLATAAAYRGELARNWREQTPNTEHVQTGFLFAKHMAVSTGQRSLRNNETAAFVSQLGIVTEHPFQEDIEEVNNRAQEAMSEAKLKFDSDVADMNQSHEIEKDQLRTQIRSLEDRNRNMSEMIFKMAEEIRRCRQRLEEEKQQYADLESLSRQVILNHEDELRSCDSLLDKVSEDLRCETQRTAALTSKLGAATMTTKKLEEKLMNRDDELSVLTMQSSYGV</sequence>
<evidence type="ECO:0000256" key="1">
    <source>
        <dbReference type="SAM" id="Coils"/>
    </source>
</evidence>
<feature type="compositionally biased region" description="Polar residues" evidence="2">
    <location>
        <begin position="103"/>
        <end position="128"/>
    </location>
</feature>
<reference evidence="3 4" key="1">
    <citation type="submission" date="2019-12" db="EMBL/GenBank/DDBJ databases">
        <title>A genome sequence resource for the geographically widespread anthracnose pathogen Colletotrichum asianum.</title>
        <authorList>
            <person name="Meng Y."/>
        </authorList>
    </citation>
    <scope>NUCLEOTIDE SEQUENCE [LARGE SCALE GENOMIC DNA]</scope>
    <source>
        <strain evidence="3 4">ICMP 18580</strain>
    </source>
</reference>
<name>A0A8H3W6G6_9PEZI</name>